<reference evidence="1 2" key="1">
    <citation type="submission" date="2019-03" db="EMBL/GenBank/DDBJ databases">
        <title>Single cell metagenomics reveals metabolic interactions within the superorganism composed of flagellate Streblomastix strix and complex community of Bacteroidetes bacteria on its surface.</title>
        <authorList>
            <person name="Treitli S.C."/>
            <person name="Kolisko M."/>
            <person name="Husnik F."/>
            <person name="Keeling P."/>
            <person name="Hampl V."/>
        </authorList>
    </citation>
    <scope>NUCLEOTIDE SEQUENCE [LARGE SCALE GENOMIC DNA]</scope>
    <source>
        <strain evidence="1">ST1C</strain>
    </source>
</reference>
<organism evidence="1 2">
    <name type="scientific">Streblomastix strix</name>
    <dbReference type="NCBI Taxonomy" id="222440"/>
    <lineage>
        <taxon>Eukaryota</taxon>
        <taxon>Metamonada</taxon>
        <taxon>Preaxostyla</taxon>
        <taxon>Oxymonadida</taxon>
        <taxon>Streblomastigidae</taxon>
        <taxon>Streblomastix</taxon>
    </lineage>
</organism>
<dbReference type="EMBL" id="SNRW01021975">
    <property type="protein sequence ID" value="KAA6364178.1"/>
    <property type="molecule type" value="Genomic_DNA"/>
</dbReference>
<proteinExistence type="predicted"/>
<dbReference type="Proteomes" id="UP000324800">
    <property type="component" value="Unassembled WGS sequence"/>
</dbReference>
<dbReference type="AlphaFoldDB" id="A0A5J4U1E5"/>
<sequence length="101" mass="11464">MGLNVDSGVSNHPALRPKQFSLGSISSQLSVRWLRMERFILLENSQIREIKFLTYCSSAPLVGDRAGRVSVHFLLDEKDLLDGTFLENFSKKRAQTELSCY</sequence>
<evidence type="ECO:0000313" key="1">
    <source>
        <dbReference type="EMBL" id="KAA6364178.1"/>
    </source>
</evidence>
<name>A0A5J4U1E5_9EUKA</name>
<comment type="caution">
    <text evidence="1">The sequence shown here is derived from an EMBL/GenBank/DDBJ whole genome shotgun (WGS) entry which is preliminary data.</text>
</comment>
<gene>
    <name evidence="1" type="ORF">EZS28_040295</name>
</gene>
<protein>
    <submittedName>
        <fullName evidence="1">Uncharacterized protein</fullName>
    </submittedName>
</protein>
<evidence type="ECO:0000313" key="2">
    <source>
        <dbReference type="Proteomes" id="UP000324800"/>
    </source>
</evidence>
<accession>A0A5J4U1E5</accession>